<evidence type="ECO:0000256" key="3">
    <source>
        <dbReference type="ARBA" id="ARBA00023054"/>
    </source>
</evidence>
<evidence type="ECO:0000313" key="8">
    <source>
        <dbReference type="EMBL" id="WRP16189.1"/>
    </source>
</evidence>
<dbReference type="Pfam" id="PF07196">
    <property type="entry name" value="Flagellin_IN"/>
    <property type="match status" value="1"/>
</dbReference>
<keyword evidence="5" id="KW-0964">Secreted</keyword>
<comment type="subcellular location">
    <subcellularLocation>
        <location evidence="5">Secreted</location>
    </subcellularLocation>
    <subcellularLocation>
        <location evidence="5">Bacterial flagellum</location>
    </subcellularLocation>
</comment>
<feature type="domain" description="Flagellar hook-associated protein 2 N-terminal" evidence="6">
    <location>
        <begin position="20"/>
        <end position="114"/>
    </location>
</feature>
<evidence type="ECO:0000256" key="5">
    <source>
        <dbReference type="RuleBase" id="RU362066"/>
    </source>
</evidence>
<dbReference type="EMBL" id="CP141615">
    <property type="protein sequence ID" value="WRP16189.1"/>
    <property type="molecule type" value="Genomic_DNA"/>
</dbReference>
<evidence type="ECO:0000256" key="1">
    <source>
        <dbReference type="ARBA" id="ARBA00009764"/>
    </source>
</evidence>
<dbReference type="InterPro" id="IPR010809">
    <property type="entry name" value="FliD_C"/>
</dbReference>
<dbReference type="PANTHER" id="PTHR30288">
    <property type="entry name" value="FLAGELLAR CAP/ASSEMBLY PROTEIN FLID"/>
    <property type="match status" value="1"/>
</dbReference>
<dbReference type="Pfam" id="PF02465">
    <property type="entry name" value="FliD_N"/>
    <property type="match status" value="1"/>
</dbReference>
<protein>
    <recommendedName>
        <fullName evidence="5">Flagellar hook-associated protein 2</fullName>
        <shortName evidence="5">HAP2</shortName>
    </recommendedName>
    <alternativeName>
        <fullName evidence="5">Flagellar cap protein</fullName>
    </alternativeName>
</protein>
<keyword evidence="8" id="KW-0969">Cilium</keyword>
<feature type="domain" description="Flagellar hook-associated protein 2 C-terminal" evidence="7">
    <location>
        <begin position="245"/>
        <end position="500"/>
    </location>
</feature>
<name>A0ABZ1BTT8_9FIRM</name>
<keyword evidence="9" id="KW-1185">Reference proteome</keyword>
<keyword evidence="8" id="KW-0966">Cell projection</keyword>
<dbReference type="RefSeq" id="WP_324715461.1">
    <property type="nucleotide sequence ID" value="NZ_CP141615.1"/>
</dbReference>
<keyword evidence="8" id="KW-0282">Flagellum</keyword>
<accession>A0ABZ1BTT8</accession>
<dbReference type="InterPro" id="IPR040026">
    <property type="entry name" value="FliD"/>
</dbReference>
<comment type="function">
    <text evidence="5">Required for morphogenesis and for the elongation of the flagellar filament by facilitating polymerization of the flagellin monomers at the tip of growing filament. Forms a capping structure, which prevents flagellin subunits (transported through the central channel of the flagellum) from leaking out without polymerization at the distal end.</text>
</comment>
<evidence type="ECO:0000313" key="9">
    <source>
        <dbReference type="Proteomes" id="UP001332192"/>
    </source>
</evidence>
<keyword evidence="4 5" id="KW-0975">Bacterial flagellum</keyword>
<evidence type="ECO:0000259" key="7">
    <source>
        <dbReference type="Pfam" id="PF07195"/>
    </source>
</evidence>
<evidence type="ECO:0000256" key="4">
    <source>
        <dbReference type="ARBA" id="ARBA00023143"/>
    </source>
</evidence>
<dbReference type="Pfam" id="PF07195">
    <property type="entry name" value="FliD_C"/>
    <property type="match status" value="1"/>
</dbReference>
<dbReference type="InterPro" id="IPR003481">
    <property type="entry name" value="FliD_N"/>
</dbReference>
<reference evidence="8 9" key="1">
    <citation type="journal article" date="2024" name="Front. Microbiol.">
        <title>Novel thermophilic genera Geochorda gen. nov. and Carboxydochorda gen. nov. from the deep terrestrial subsurface reveal the ecophysiological diversity in the class Limnochordia.</title>
        <authorList>
            <person name="Karnachuk O.V."/>
            <person name="Lukina A.P."/>
            <person name="Avakyan M.R."/>
            <person name="Kadnikov V.V."/>
            <person name="Begmatov S."/>
            <person name="Beletsky A.V."/>
            <person name="Vlasova K.G."/>
            <person name="Novikov A.A."/>
            <person name="Shcherbakova V.A."/>
            <person name="Mardanov A.V."/>
            <person name="Ravin N.V."/>
        </authorList>
    </citation>
    <scope>NUCLEOTIDE SEQUENCE [LARGE SCALE GENOMIC DNA]</scope>
    <source>
        <strain evidence="8 9">L945</strain>
    </source>
</reference>
<gene>
    <name evidence="8" type="primary">fliD</name>
    <name evidence="8" type="ORF">U7230_08735</name>
</gene>
<organism evidence="8 9">
    <name type="scientific">Carboxydichorda subterranea</name>
    <dbReference type="NCBI Taxonomy" id="3109565"/>
    <lineage>
        <taxon>Bacteria</taxon>
        <taxon>Bacillati</taxon>
        <taxon>Bacillota</taxon>
        <taxon>Limnochordia</taxon>
        <taxon>Limnochordales</taxon>
        <taxon>Geochordaceae</taxon>
        <taxon>Carboxydichorda</taxon>
    </lineage>
</organism>
<dbReference type="Proteomes" id="UP001332192">
    <property type="component" value="Chromosome"/>
</dbReference>
<comment type="similarity">
    <text evidence="1 5">Belongs to the FliD family.</text>
</comment>
<proteinExistence type="inferred from homology"/>
<dbReference type="InterPro" id="IPR010810">
    <property type="entry name" value="Flagellin_hook_IN_motif"/>
</dbReference>
<comment type="subunit">
    <text evidence="2 5">Homopentamer.</text>
</comment>
<evidence type="ECO:0000256" key="2">
    <source>
        <dbReference type="ARBA" id="ARBA00011255"/>
    </source>
</evidence>
<evidence type="ECO:0000259" key="6">
    <source>
        <dbReference type="Pfam" id="PF02465"/>
    </source>
</evidence>
<dbReference type="PANTHER" id="PTHR30288:SF0">
    <property type="entry name" value="FLAGELLAR HOOK-ASSOCIATED PROTEIN 2"/>
    <property type="match status" value="1"/>
</dbReference>
<sequence>MGMNPISFSGDRLRFFGFASGLDIDEIVQKLMTVERIPVDRLEQRRQLLVWTKQDYWAIRRGLDELRNAVSPLKYSSTFAARKATSTNEAVAVASVSAGAPEGVYTVKVTQLAQGIQVASSGAITRSPTGDRTSLWTQFGIDTTASPTIDLTLTVTDSQGVQHTKTLSFSAAAGDDINDVVAAINNAGLGVTAAYDATLDRLFLSSKETGSKVQLTVTDQAVTLSGGGTANVWADLFKLPTTASGQDAVFDLNGATGLQEPTNQFTIAGVTYDLRGLGTTTITVSQDTDAVVASIKAWVDQYNAALGQINLEVSERRLYDYPPLTDAQKKEMTPDEIKAWEEKARQGLLQGDALLVRIGSEMRMAVTSAVNGTGSTYTTLASIGITTGDWFEDGLLHVDEAKLRQALEADPDGVAALFGASGATTDTQGVAVRLGKELDDAVGFIRDRAGLEGIEVDQSGLGRQIELLDDQIQRWEERLATIEERYYRQFTVMEQVLAQLGSQATWLGQQFAQTGG</sequence>
<keyword evidence="3" id="KW-0175">Coiled coil</keyword>